<dbReference type="Pfam" id="PF00067">
    <property type="entry name" value="p450"/>
    <property type="match status" value="1"/>
</dbReference>
<keyword evidence="7 13" id="KW-0479">Metal-binding</keyword>
<evidence type="ECO:0000256" key="9">
    <source>
        <dbReference type="ARBA" id="ARBA00023002"/>
    </source>
</evidence>
<comment type="cofactor">
    <cofactor evidence="1 13">
        <name>heme</name>
        <dbReference type="ChEBI" id="CHEBI:30413"/>
    </cofactor>
</comment>
<dbReference type="SUPFAM" id="SSF48264">
    <property type="entry name" value="Cytochrome P450"/>
    <property type="match status" value="1"/>
</dbReference>
<dbReference type="GO" id="GO:0016020">
    <property type="term" value="C:membrane"/>
    <property type="evidence" value="ECO:0007669"/>
    <property type="project" value="UniProtKB-SubCell"/>
</dbReference>
<keyword evidence="8 14" id="KW-1133">Transmembrane helix</keyword>
<feature type="binding site" description="axial binding residue" evidence="13">
    <location>
        <position position="447"/>
    </location>
    <ligand>
        <name>heme</name>
        <dbReference type="ChEBI" id="CHEBI:30413"/>
    </ligand>
    <ligandPart>
        <name>Fe</name>
        <dbReference type="ChEBI" id="CHEBI:18248"/>
    </ligandPart>
</feature>
<evidence type="ECO:0000256" key="2">
    <source>
        <dbReference type="ARBA" id="ARBA00004370"/>
    </source>
</evidence>
<evidence type="ECO:0000256" key="12">
    <source>
        <dbReference type="ARBA" id="ARBA00023136"/>
    </source>
</evidence>
<dbReference type="InterPro" id="IPR002403">
    <property type="entry name" value="Cyt_P450_E_grp-IV"/>
</dbReference>
<feature type="transmembrane region" description="Helical" evidence="14">
    <location>
        <begin position="6"/>
        <end position="23"/>
    </location>
</feature>
<evidence type="ECO:0000256" key="5">
    <source>
        <dbReference type="ARBA" id="ARBA00022617"/>
    </source>
</evidence>
<sequence>MDSNTIYYATSCVALVTAFLLYLRLRSQNTPLNIPGPPSPSYIFGHMPQILLSPRYGDHEFEWLRSYGSVYRLKKCFGQDRLMVADPLALQHILHSPDFCLAPLPKNVLGSEHRELRSALNVGFTAAAVRNYQPVFQKAAQMISDEFESSSAVAIDVCPLLCTATLGAASETLLGHSIQALGEDFVANNLQMLALSGSQSKGDLLIEAIGAYLPKWIWRATMHLPITAVSTLRKGKHLADRIGGRIARERIDAMKQGLDVETDLFSVLLHATTSGKMKTELKENDVVAQTLIVLLAGQEPTARTLHHGLRMHPDFQDKLRAEIHSNVGGGTGNVAYDNMPLLDAFIKETLRLYPAMPLFDRVAEQDTIIPLAESITTSTGESINQIPVQKGQLLTLAIASYQRLAPHWGKDPLKFDPSRWLEGTPYKGDAVGPYANLLNFLGGPRTCLG</sequence>
<keyword evidence="5 13" id="KW-0349">Heme</keyword>
<keyword evidence="11" id="KW-0503">Monooxygenase</keyword>
<evidence type="ECO:0000313" key="15">
    <source>
        <dbReference type="EMBL" id="KAF7340248.1"/>
    </source>
</evidence>
<keyword evidence="12 14" id="KW-0472">Membrane</keyword>
<comment type="similarity">
    <text evidence="4">Belongs to the cytochrome P450 family.</text>
</comment>
<dbReference type="InterPro" id="IPR036396">
    <property type="entry name" value="Cyt_P450_sf"/>
</dbReference>
<dbReference type="InterPro" id="IPR050121">
    <property type="entry name" value="Cytochrome_P450_monoxygenase"/>
</dbReference>
<keyword evidence="10 13" id="KW-0408">Iron</keyword>
<dbReference type="PANTHER" id="PTHR24305">
    <property type="entry name" value="CYTOCHROME P450"/>
    <property type="match status" value="1"/>
</dbReference>
<dbReference type="AlphaFoldDB" id="A0A8H6XF21"/>
<dbReference type="PRINTS" id="PR00385">
    <property type="entry name" value="P450"/>
</dbReference>
<evidence type="ECO:0000313" key="16">
    <source>
        <dbReference type="Proteomes" id="UP000620124"/>
    </source>
</evidence>
<comment type="pathway">
    <text evidence="3">Secondary metabolite biosynthesis; terpenoid biosynthesis.</text>
</comment>
<comment type="caution">
    <text evidence="15">The sequence shown here is derived from an EMBL/GenBank/DDBJ whole genome shotgun (WGS) entry which is preliminary data.</text>
</comment>
<dbReference type="EMBL" id="JACAZI010000019">
    <property type="protein sequence ID" value="KAF7340248.1"/>
    <property type="molecule type" value="Genomic_DNA"/>
</dbReference>
<reference evidence="15" key="1">
    <citation type="submission" date="2020-05" db="EMBL/GenBank/DDBJ databases">
        <title>Mycena genomes resolve the evolution of fungal bioluminescence.</title>
        <authorList>
            <person name="Tsai I.J."/>
        </authorList>
    </citation>
    <scope>NUCLEOTIDE SEQUENCE</scope>
    <source>
        <strain evidence="15">CCC161011</strain>
    </source>
</reference>
<dbReference type="PRINTS" id="PR00465">
    <property type="entry name" value="EP450IV"/>
</dbReference>
<protein>
    <submittedName>
        <fullName evidence="15">Cytochrome P450</fullName>
    </submittedName>
</protein>
<name>A0A8H6XF21_9AGAR</name>
<evidence type="ECO:0000256" key="6">
    <source>
        <dbReference type="ARBA" id="ARBA00022692"/>
    </source>
</evidence>
<evidence type="ECO:0000256" key="13">
    <source>
        <dbReference type="PIRSR" id="PIRSR602403-1"/>
    </source>
</evidence>
<evidence type="ECO:0000256" key="11">
    <source>
        <dbReference type="ARBA" id="ARBA00023033"/>
    </source>
</evidence>
<keyword evidence="16" id="KW-1185">Reference proteome</keyword>
<keyword evidence="9" id="KW-0560">Oxidoreductase</keyword>
<evidence type="ECO:0000256" key="7">
    <source>
        <dbReference type="ARBA" id="ARBA00022723"/>
    </source>
</evidence>
<dbReference type="GO" id="GO:0004497">
    <property type="term" value="F:monooxygenase activity"/>
    <property type="evidence" value="ECO:0007669"/>
    <property type="project" value="UniProtKB-KW"/>
</dbReference>
<evidence type="ECO:0000256" key="8">
    <source>
        <dbReference type="ARBA" id="ARBA00022989"/>
    </source>
</evidence>
<dbReference type="GO" id="GO:0005506">
    <property type="term" value="F:iron ion binding"/>
    <property type="evidence" value="ECO:0007669"/>
    <property type="project" value="InterPro"/>
</dbReference>
<dbReference type="GO" id="GO:0020037">
    <property type="term" value="F:heme binding"/>
    <property type="evidence" value="ECO:0007669"/>
    <property type="project" value="InterPro"/>
</dbReference>
<evidence type="ECO:0000256" key="1">
    <source>
        <dbReference type="ARBA" id="ARBA00001971"/>
    </source>
</evidence>
<proteinExistence type="inferred from homology"/>
<dbReference type="GO" id="GO:0016705">
    <property type="term" value="F:oxidoreductase activity, acting on paired donors, with incorporation or reduction of molecular oxygen"/>
    <property type="evidence" value="ECO:0007669"/>
    <property type="project" value="InterPro"/>
</dbReference>
<evidence type="ECO:0000256" key="4">
    <source>
        <dbReference type="ARBA" id="ARBA00010617"/>
    </source>
</evidence>
<organism evidence="15 16">
    <name type="scientific">Mycena venus</name>
    <dbReference type="NCBI Taxonomy" id="2733690"/>
    <lineage>
        <taxon>Eukaryota</taxon>
        <taxon>Fungi</taxon>
        <taxon>Dikarya</taxon>
        <taxon>Basidiomycota</taxon>
        <taxon>Agaricomycotina</taxon>
        <taxon>Agaricomycetes</taxon>
        <taxon>Agaricomycetidae</taxon>
        <taxon>Agaricales</taxon>
        <taxon>Marasmiineae</taxon>
        <taxon>Mycenaceae</taxon>
        <taxon>Mycena</taxon>
    </lineage>
</organism>
<dbReference type="Proteomes" id="UP000620124">
    <property type="component" value="Unassembled WGS sequence"/>
</dbReference>
<dbReference type="OrthoDB" id="1470350at2759"/>
<dbReference type="Gene3D" id="1.10.630.10">
    <property type="entry name" value="Cytochrome P450"/>
    <property type="match status" value="1"/>
</dbReference>
<evidence type="ECO:0000256" key="14">
    <source>
        <dbReference type="SAM" id="Phobius"/>
    </source>
</evidence>
<accession>A0A8H6XF21</accession>
<keyword evidence="6 14" id="KW-0812">Transmembrane</keyword>
<evidence type="ECO:0000256" key="3">
    <source>
        <dbReference type="ARBA" id="ARBA00004721"/>
    </source>
</evidence>
<comment type="subcellular location">
    <subcellularLocation>
        <location evidence="2">Membrane</location>
    </subcellularLocation>
</comment>
<evidence type="ECO:0000256" key="10">
    <source>
        <dbReference type="ARBA" id="ARBA00023004"/>
    </source>
</evidence>
<dbReference type="InterPro" id="IPR001128">
    <property type="entry name" value="Cyt_P450"/>
</dbReference>
<gene>
    <name evidence="15" type="ORF">MVEN_01943500</name>
</gene>
<dbReference type="PANTHER" id="PTHR24305:SF166">
    <property type="entry name" value="CYTOCHROME P450 12A4, MITOCHONDRIAL-RELATED"/>
    <property type="match status" value="1"/>
</dbReference>